<gene>
    <name evidence="1" type="ordered locus">LHK_02793</name>
</gene>
<evidence type="ECO:0000313" key="2">
    <source>
        <dbReference type="Proteomes" id="UP000002010"/>
    </source>
</evidence>
<dbReference type="HOGENOM" id="CLU_591599_0_0_4"/>
<dbReference type="eggNOG" id="COG0438">
    <property type="taxonomic scope" value="Bacteria"/>
</dbReference>
<reference evidence="1 2" key="1">
    <citation type="journal article" date="2009" name="PLoS Genet.">
        <title>The complete genome and proteome of Laribacter hongkongensis reveal potential mechanisms for adaptations to different temperatures and habitats.</title>
        <authorList>
            <person name="Woo P.C."/>
            <person name="Lau S.K."/>
            <person name="Tse H."/>
            <person name="Teng J.L."/>
            <person name="Curreem S.O."/>
            <person name="Tsang A.K."/>
            <person name="Fan R.Y."/>
            <person name="Wong G.K."/>
            <person name="Huang Y."/>
            <person name="Loman N.J."/>
            <person name="Snyder L.A."/>
            <person name="Cai J.J."/>
            <person name="Huang J.D."/>
            <person name="Mak W."/>
            <person name="Pallen M.J."/>
            <person name="Lok S."/>
            <person name="Yuen K.Y."/>
        </authorList>
    </citation>
    <scope>NUCLEOTIDE SEQUENCE [LARGE SCALE GENOMIC DNA]</scope>
    <source>
        <strain evidence="1 2">HLHK9</strain>
    </source>
</reference>
<name>C1DDE1_LARHH</name>
<dbReference type="AlphaFoldDB" id="C1DDE1"/>
<evidence type="ECO:0000313" key="1">
    <source>
        <dbReference type="EMBL" id="ACO75773.1"/>
    </source>
</evidence>
<protein>
    <submittedName>
        <fullName evidence="1">Uncharacterized protein</fullName>
    </submittedName>
</protein>
<keyword evidence="2" id="KW-1185">Reference proteome</keyword>
<proteinExistence type="predicted"/>
<dbReference type="EMBL" id="CP001154">
    <property type="protein sequence ID" value="ACO75773.1"/>
    <property type="molecule type" value="Genomic_DNA"/>
</dbReference>
<sequence>MRLLILADDAHPANVVQDHIRSFSKYSRHRVSVINTRSVKSPDQNATSDFDALLIHYSIFVIAETYLSVAWQEFISIFPGPVAVIHEDEYQKINAFTQKFAELGVQAVFSCLDSIDTLERVYGKSALPSETLFFSCLPGYIVPHLPGISPPPIVGRPFDIVYRGRTLRPELGRFAQEKRLIGEQVLAVAPAHGLVCDISSAEEDRIYGNQWPAFLMSGKAMLGVEGGASIFDFDGTISEAVSSYLQAHPCAEFEDIWKDVLAEHEGNIQFRTITPKFFEAIAAKTVLILYPGKYSDVLIPDRHYIPLARDGSNMQDVVTKLKDHLYLQAMADRAYAEVLPRAELEISFYVNQIDRVLSALSKYTPASKLLRMGISGRAFQHRLELKLAATLEELAATRQQLSLGELQLMSALQELQTNKLQLHLIRESLDDLHKKVSSEAHFIELFKNMLSSKLKRLLKYKK</sequence>
<organism evidence="1 2">
    <name type="scientific">Laribacter hongkongensis (strain HLHK9)</name>
    <dbReference type="NCBI Taxonomy" id="557598"/>
    <lineage>
        <taxon>Bacteria</taxon>
        <taxon>Pseudomonadati</taxon>
        <taxon>Pseudomonadota</taxon>
        <taxon>Betaproteobacteria</taxon>
        <taxon>Neisseriales</taxon>
        <taxon>Aquaspirillaceae</taxon>
        <taxon>Laribacter</taxon>
    </lineage>
</organism>
<dbReference type="KEGG" id="lhk:LHK_02793"/>
<dbReference type="STRING" id="557598.LHK_02793"/>
<dbReference type="Proteomes" id="UP000002010">
    <property type="component" value="Chromosome"/>
</dbReference>
<accession>C1DDE1</accession>